<name>A0A0G0H874_9BACT</name>
<reference evidence="1 2" key="1">
    <citation type="journal article" date="2015" name="Nature">
        <title>rRNA introns, odd ribosomes, and small enigmatic genomes across a large radiation of phyla.</title>
        <authorList>
            <person name="Brown C.T."/>
            <person name="Hug L.A."/>
            <person name="Thomas B.C."/>
            <person name="Sharon I."/>
            <person name="Castelle C.J."/>
            <person name="Singh A."/>
            <person name="Wilkins M.J."/>
            <person name="Williams K.H."/>
            <person name="Banfield J.F."/>
        </authorList>
    </citation>
    <scope>NUCLEOTIDE SEQUENCE [LARGE SCALE GENOMIC DNA]</scope>
</reference>
<dbReference type="AlphaFoldDB" id="A0A0G0H874"/>
<gene>
    <name evidence="1" type="ORF">US50_C0039G0016</name>
</gene>
<proteinExistence type="predicted"/>
<protein>
    <submittedName>
        <fullName evidence="1">Uncharacterized protein</fullName>
    </submittedName>
</protein>
<sequence length="134" mass="15579">MIIVIGKPNNKDNNLNDCHGIIIDPKKILMEGEGICIDLHNRFFLQHKEIKVYKLNVDELFSSQSMTGLLMVAFNNGGTMKSGNKDNEYKSIIARFNFEANYYDDFLIFAQNIENDIDEYLFKPFDNSIFRIKK</sequence>
<accession>A0A0G0H874</accession>
<dbReference type="Proteomes" id="UP000033876">
    <property type="component" value="Unassembled WGS sequence"/>
</dbReference>
<comment type="caution">
    <text evidence="1">The sequence shown here is derived from an EMBL/GenBank/DDBJ whole genome shotgun (WGS) entry which is preliminary data.</text>
</comment>
<evidence type="ECO:0000313" key="2">
    <source>
        <dbReference type="Proteomes" id="UP000033876"/>
    </source>
</evidence>
<dbReference type="EMBL" id="LBTF01000039">
    <property type="protein sequence ID" value="KKQ34720.1"/>
    <property type="molecule type" value="Genomic_DNA"/>
</dbReference>
<evidence type="ECO:0000313" key="1">
    <source>
        <dbReference type="EMBL" id="KKQ34720.1"/>
    </source>
</evidence>
<organism evidence="1 2">
    <name type="scientific">Candidatus Nomurabacteria bacterium GW2011_GWB1_37_5</name>
    <dbReference type="NCBI Taxonomy" id="1618742"/>
    <lineage>
        <taxon>Bacteria</taxon>
        <taxon>Candidatus Nomuraibacteriota</taxon>
    </lineage>
</organism>